<organism evidence="1 2">
    <name type="scientific">Sclerotinia sclerotiorum (strain ATCC 18683 / 1980 / Ss-1)</name>
    <name type="common">White mold</name>
    <name type="synonym">Whetzelinia sclerotiorum</name>
    <dbReference type="NCBI Taxonomy" id="665079"/>
    <lineage>
        <taxon>Eukaryota</taxon>
        <taxon>Fungi</taxon>
        <taxon>Dikarya</taxon>
        <taxon>Ascomycota</taxon>
        <taxon>Pezizomycotina</taxon>
        <taxon>Leotiomycetes</taxon>
        <taxon>Helotiales</taxon>
        <taxon>Sclerotiniaceae</taxon>
        <taxon>Sclerotinia</taxon>
    </lineage>
</organism>
<evidence type="ECO:0000313" key="1">
    <source>
        <dbReference type="EMBL" id="EDO03636.1"/>
    </source>
</evidence>
<dbReference type="AlphaFoldDB" id="A7ELC0"/>
<protein>
    <submittedName>
        <fullName evidence="1">Uncharacterized protein</fullName>
    </submittedName>
</protein>
<dbReference type="Proteomes" id="UP000001312">
    <property type="component" value="Unassembled WGS sequence"/>
</dbReference>
<keyword evidence="2" id="KW-1185">Reference proteome</keyword>
<proteinExistence type="predicted"/>
<evidence type="ECO:0000313" key="2">
    <source>
        <dbReference type="Proteomes" id="UP000001312"/>
    </source>
</evidence>
<dbReference type="RefSeq" id="XP_001593195.1">
    <property type="nucleotide sequence ID" value="XM_001593145.1"/>
</dbReference>
<name>A7ELC0_SCLS1</name>
<dbReference type="EMBL" id="CH476627">
    <property type="protein sequence ID" value="EDO03636.1"/>
    <property type="molecule type" value="Genomic_DNA"/>
</dbReference>
<dbReference type="InParanoid" id="A7ELC0"/>
<accession>A7ELC0</accession>
<dbReference type="HOGENOM" id="CLU_2591244_0_0_1"/>
<sequence>MTYFGVTFLGELPMNFTSLVYAKPVIVNSGKLEPLILKRYMQQRQPEALLLREFDEIILVRLPICIEAYLNELLSHRIIK</sequence>
<dbReference type="KEGG" id="ssl:SS1G_06117"/>
<dbReference type="GeneID" id="5489109"/>
<reference evidence="2" key="1">
    <citation type="journal article" date="2011" name="PLoS Genet.">
        <title>Genomic analysis of the necrotrophic fungal pathogens Sclerotinia sclerotiorum and Botrytis cinerea.</title>
        <authorList>
            <person name="Amselem J."/>
            <person name="Cuomo C.A."/>
            <person name="van Kan J.A."/>
            <person name="Viaud M."/>
            <person name="Benito E.P."/>
            <person name="Couloux A."/>
            <person name="Coutinho P.M."/>
            <person name="de Vries R.P."/>
            <person name="Dyer P.S."/>
            <person name="Fillinger S."/>
            <person name="Fournier E."/>
            <person name="Gout L."/>
            <person name="Hahn M."/>
            <person name="Kohn L."/>
            <person name="Lapalu N."/>
            <person name="Plummer K.M."/>
            <person name="Pradier J.M."/>
            <person name="Quevillon E."/>
            <person name="Sharon A."/>
            <person name="Simon A."/>
            <person name="ten Have A."/>
            <person name="Tudzynski B."/>
            <person name="Tudzynski P."/>
            <person name="Wincker P."/>
            <person name="Andrew M."/>
            <person name="Anthouard V."/>
            <person name="Beever R.E."/>
            <person name="Beffa R."/>
            <person name="Benoit I."/>
            <person name="Bouzid O."/>
            <person name="Brault B."/>
            <person name="Chen Z."/>
            <person name="Choquer M."/>
            <person name="Collemare J."/>
            <person name="Cotton P."/>
            <person name="Danchin E.G."/>
            <person name="Da Silva C."/>
            <person name="Gautier A."/>
            <person name="Giraud C."/>
            <person name="Giraud T."/>
            <person name="Gonzalez C."/>
            <person name="Grossetete S."/>
            <person name="Guldener U."/>
            <person name="Henrissat B."/>
            <person name="Howlett B.J."/>
            <person name="Kodira C."/>
            <person name="Kretschmer M."/>
            <person name="Lappartient A."/>
            <person name="Leroch M."/>
            <person name="Levis C."/>
            <person name="Mauceli E."/>
            <person name="Neuveglise C."/>
            <person name="Oeser B."/>
            <person name="Pearson M."/>
            <person name="Poulain J."/>
            <person name="Poussereau N."/>
            <person name="Quesneville H."/>
            <person name="Rascle C."/>
            <person name="Schumacher J."/>
            <person name="Segurens B."/>
            <person name="Sexton A."/>
            <person name="Silva E."/>
            <person name="Sirven C."/>
            <person name="Soanes D.M."/>
            <person name="Talbot N.J."/>
            <person name="Templeton M."/>
            <person name="Yandava C."/>
            <person name="Yarden O."/>
            <person name="Zeng Q."/>
            <person name="Rollins J.A."/>
            <person name="Lebrun M.H."/>
            <person name="Dickman M."/>
        </authorList>
    </citation>
    <scope>NUCLEOTIDE SEQUENCE [LARGE SCALE GENOMIC DNA]</scope>
    <source>
        <strain evidence="2">ATCC 18683 / 1980 / Ss-1</strain>
    </source>
</reference>
<gene>
    <name evidence="1" type="ORF">SS1G_06117</name>
</gene>